<reference evidence="2 3" key="1">
    <citation type="submission" date="2018-07" db="EMBL/GenBank/DDBJ databases">
        <title>Genome analysis of Runella aurantiaca.</title>
        <authorList>
            <person name="Yang X."/>
        </authorList>
    </citation>
    <scope>NUCLEOTIDE SEQUENCE [LARGE SCALE GENOMIC DNA]</scope>
    <source>
        <strain evidence="2 3">YX9</strain>
    </source>
</reference>
<dbReference type="OrthoDB" id="1805474at2"/>
<evidence type="ECO:0000313" key="2">
    <source>
        <dbReference type="EMBL" id="RDB02449.1"/>
    </source>
</evidence>
<dbReference type="Gene3D" id="3.30.70.2660">
    <property type="match status" value="1"/>
</dbReference>
<comment type="caution">
    <text evidence="2">The sequence shown here is derived from an EMBL/GenBank/DDBJ whole genome shotgun (WGS) entry which is preliminary data.</text>
</comment>
<dbReference type="AlphaFoldDB" id="A0A369HY48"/>
<accession>A0A369HY48</accession>
<dbReference type="EMBL" id="QPIW01000043">
    <property type="protein sequence ID" value="RDB02449.1"/>
    <property type="molecule type" value="Genomic_DNA"/>
</dbReference>
<name>A0A369HY48_9BACT</name>
<organism evidence="2 3">
    <name type="scientific">Runella aurantiaca</name>
    <dbReference type="NCBI Taxonomy" id="2282308"/>
    <lineage>
        <taxon>Bacteria</taxon>
        <taxon>Pseudomonadati</taxon>
        <taxon>Bacteroidota</taxon>
        <taxon>Cytophagia</taxon>
        <taxon>Cytophagales</taxon>
        <taxon>Spirosomataceae</taxon>
        <taxon>Runella</taxon>
    </lineage>
</organism>
<dbReference type="NCBIfam" id="TIGR02592">
    <property type="entry name" value="cas_Cas5h"/>
    <property type="match status" value="1"/>
</dbReference>
<evidence type="ECO:0000256" key="1">
    <source>
        <dbReference type="ARBA" id="ARBA00023118"/>
    </source>
</evidence>
<dbReference type="InterPro" id="IPR021124">
    <property type="entry name" value="CRISPR-assoc_prot_Cas5"/>
</dbReference>
<keyword evidence="1" id="KW-0051">Antiviral defense</keyword>
<keyword evidence="3" id="KW-1185">Reference proteome</keyword>
<dbReference type="Pfam" id="PF09704">
    <property type="entry name" value="Cas_Cas5d"/>
    <property type="match status" value="1"/>
</dbReference>
<dbReference type="InterPro" id="IPR013421">
    <property type="entry name" value="CRISPR-assoc_prot_Cas5_HALMA"/>
</dbReference>
<evidence type="ECO:0000313" key="3">
    <source>
        <dbReference type="Proteomes" id="UP000253141"/>
    </source>
</evidence>
<dbReference type="NCBIfam" id="TIGR02593">
    <property type="entry name" value="CRISPR_cas5"/>
    <property type="match status" value="1"/>
</dbReference>
<dbReference type="InterPro" id="IPR013422">
    <property type="entry name" value="CRISPR-assoc_prot_Cas5_N"/>
</dbReference>
<proteinExistence type="predicted"/>
<gene>
    <name evidence="2" type="primary">cas5b</name>
    <name evidence="2" type="ORF">DVG78_28810</name>
</gene>
<protein>
    <submittedName>
        <fullName evidence="2">Type I-B CRISPR-associated protein Cas5</fullName>
    </submittedName>
</protein>
<sequence>MHSNRVLVFDVGGEYGHFRKFNTTTSPLTYSVPPRTSIIGMIGAILGIERELGVGRFKEGQTPVADLLSPEHAKIAVQVLNPVNKVSMAFNLLNTKNSFFNIDNRTQIEFEFLKNPKFRIFLTWNNTALFNDLAERISERKTNFTVCLGLSQLLATVSMVGIFQSKLLPETSAYTPVISAVKMNLLDSSNPIQITENREFRYTSDTHPIYMTSDRLVKEFAEILIESNGNPLWVKSQHIVEIESLGNILFL</sequence>
<dbReference type="RefSeq" id="WP_114464476.1">
    <property type="nucleotide sequence ID" value="NZ_QPIW01000043.1"/>
</dbReference>
<dbReference type="GO" id="GO:0043571">
    <property type="term" value="P:maintenance of CRISPR repeat elements"/>
    <property type="evidence" value="ECO:0007669"/>
    <property type="project" value="InterPro"/>
</dbReference>
<dbReference type="GO" id="GO:0051607">
    <property type="term" value="P:defense response to virus"/>
    <property type="evidence" value="ECO:0007669"/>
    <property type="project" value="UniProtKB-KW"/>
</dbReference>
<dbReference type="Proteomes" id="UP000253141">
    <property type="component" value="Unassembled WGS sequence"/>
</dbReference>